<reference evidence="1" key="1">
    <citation type="submission" date="2019-04" db="EMBL/GenBank/DDBJ databases">
        <title>Sequencing of skin fungus with MAO and IRED activity.</title>
        <authorList>
            <person name="Marsaioli A.J."/>
            <person name="Bonatto J.M.C."/>
            <person name="Reis Junior O."/>
        </authorList>
    </citation>
    <scope>NUCLEOTIDE SEQUENCE</scope>
    <source>
        <strain evidence="1">30M1</strain>
    </source>
</reference>
<keyword evidence="2" id="KW-1185">Reference proteome</keyword>
<evidence type="ECO:0000313" key="1">
    <source>
        <dbReference type="EMBL" id="KAF3009824.1"/>
    </source>
</evidence>
<evidence type="ECO:0008006" key="3">
    <source>
        <dbReference type="Google" id="ProtNLM"/>
    </source>
</evidence>
<comment type="caution">
    <text evidence="1">The sequence shown here is derived from an EMBL/GenBank/DDBJ whole genome shotgun (WGS) entry which is preliminary data.</text>
</comment>
<dbReference type="AlphaFoldDB" id="A0A9P4TNU2"/>
<name>A0A9P4TNU2_CURKU</name>
<sequence>MALLLAQQCRLLRAPRGAAGALQRMARPVHAMPARSYSSQNGTAAQDEQTPRAVPIRKIVSDQPAIRRISYLPKKPKTHSKEHEARNKKLQARNKELSHFVTPSVAESTPTPVESAILIPASITAAKPEHFIDKITPLQSSNSITSQNHVIFLLTPSFAHWLLDDQNFLKEALDKLYYNCARESPPHANTATPPKIHATCAVVDRLPQAQPLDNSSLQQHVEGRASQPPVTETGHEGIAYVVLPTKAETNLNLQEKPVASCIDFLTHTKTDAQGRQYDRIRVPLANTVFQTGEPYTMIQSKWEYDASHKLSMVKRDSRKRATFNLSTLPVSSKNAPLSYVARELSIPLIPLTVPRQVDSHMGNIIRSIVGPDGGATITAATELEQVVPQYFKSRNEPAQATSAWALVIPKSLAQQCTSTTLEWLGRSSVQQTDAETSPGSSLPKDFERLWQSPQPIWSNGIQDALNKGARLHKVLSGGGGWGKKAGLLSLDPMPIGPPRDKGTPQAAVEDDYHSVDDFSVALKPVIQDGDYIQFFTSPAPAQESDETANFARLRQLEEAAGKGVWTYEFGVIPSTVDAMPGGSWQHKGEASIEIAVFKGSFGALVEGGLTLMTALNVDHKSGYAEANRNTTTIDVPFSRWSAVQLRPTMNPSLTVGEARNLSKAQSTVSGDDPS</sequence>
<dbReference type="Proteomes" id="UP000801428">
    <property type="component" value="Unassembled WGS sequence"/>
</dbReference>
<dbReference type="OrthoDB" id="1744869at2759"/>
<protein>
    <recommendedName>
        <fullName evidence="3">V-type c subunit family protein</fullName>
    </recommendedName>
</protein>
<gene>
    <name evidence="1" type="ORF">E8E13_010305</name>
</gene>
<evidence type="ECO:0000313" key="2">
    <source>
        <dbReference type="Proteomes" id="UP000801428"/>
    </source>
</evidence>
<proteinExistence type="predicted"/>
<dbReference type="EMBL" id="SWKU01000002">
    <property type="protein sequence ID" value="KAF3009824.1"/>
    <property type="molecule type" value="Genomic_DNA"/>
</dbReference>
<organism evidence="1 2">
    <name type="scientific">Curvularia kusanoi</name>
    <name type="common">Cochliobolus kusanoi</name>
    <dbReference type="NCBI Taxonomy" id="90978"/>
    <lineage>
        <taxon>Eukaryota</taxon>
        <taxon>Fungi</taxon>
        <taxon>Dikarya</taxon>
        <taxon>Ascomycota</taxon>
        <taxon>Pezizomycotina</taxon>
        <taxon>Dothideomycetes</taxon>
        <taxon>Pleosporomycetidae</taxon>
        <taxon>Pleosporales</taxon>
        <taxon>Pleosporineae</taxon>
        <taxon>Pleosporaceae</taxon>
        <taxon>Curvularia</taxon>
    </lineage>
</organism>
<accession>A0A9P4TNU2</accession>